<reference evidence="1 2" key="1">
    <citation type="journal article" date="2021" name="Hortic Res">
        <title>High-quality reference genome and annotation aids understanding of berry development for evergreen blueberry (Vaccinium darrowii).</title>
        <authorList>
            <person name="Yu J."/>
            <person name="Hulse-Kemp A.M."/>
            <person name="Babiker E."/>
            <person name="Staton M."/>
        </authorList>
    </citation>
    <scope>NUCLEOTIDE SEQUENCE [LARGE SCALE GENOMIC DNA]</scope>
    <source>
        <strain evidence="2">cv. NJ 8807/NJ 8810</strain>
        <tissue evidence="1">Young leaf</tissue>
    </source>
</reference>
<proteinExistence type="predicted"/>
<protein>
    <submittedName>
        <fullName evidence="1">Uncharacterized protein</fullName>
    </submittedName>
</protein>
<organism evidence="1 2">
    <name type="scientific">Vaccinium darrowii</name>
    <dbReference type="NCBI Taxonomy" id="229202"/>
    <lineage>
        <taxon>Eukaryota</taxon>
        <taxon>Viridiplantae</taxon>
        <taxon>Streptophyta</taxon>
        <taxon>Embryophyta</taxon>
        <taxon>Tracheophyta</taxon>
        <taxon>Spermatophyta</taxon>
        <taxon>Magnoliopsida</taxon>
        <taxon>eudicotyledons</taxon>
        <taxon>Gunneridae</taxon>
        <taxon>Pentapetalae</taxon>
        <taxon>asterids</taxon>
        <taxon>Ericales</taxon>
        <taxon>Ericaceae</taxon>
        <taxon>Vaccinioideae</taxon>
        <taxon>Vaccinieae</taxon>
        <taxon>Vaccinium</taxon>
    </lineage>
</organism>
<evidence type="ECO:0000313" key="2">
    <source>
        <dbReference type="Proteomes" id="UP000828048"/>
    </source>
</evidence>
<dbReference type="EMBL" id="CM037152">
    <property type="protein sequence ID" value="KAH7834380.1"/>
    <property type="molecule type" value="Genomic_DNA"/>
</dbReference>
<evidence type="ECO:0000313" key="1">
    <source>
        <dbReference type="EMBL" id="KAH7834380.1"/>
    </source>
</evidence>
<name>A0ACB7X1G5_9ERIC</name>
<gene>
    <name evidence="1" type="ORF">Vadar_015423</name>
</gene>
<sequence length="86" mass="9047">MHPISEVAQLHTGMLNKLLKSESGKGFAGDVEPWADEAIRPYAERVRDCYASAFGLAAIMLGEEEAGVGYSGDVGGYVCCSCGLCS</sequence>
<keyword evidence="2" id="KW-1185">Reference proteome</keyword>
<dbReference type="Proteomes" id="UP000828048">
    <property type="component" value="Chromosome 2"/>
</dbReference>
<accession>A0ACB7X1G5</accession>
<comment type="caution">
    <text evidence="1">The sequence shown here is derived from an EMBL/GenBank/DDBJ whole genome shotgun (WGS) entry which is preliminary data.</text>
</comment>